<protein>
    <submittedName>
        <fullName evidence="2">Uncharacterized protein</fullName>
    </submittedName>
</protein>
<name>A0A9J6DQA1_RHIMP</name>
<evidence type="ECO:0000256" key="1">
    <source>
        <dbReference type="SAM" id="MobiDB-lite"/>
    </source>
</evidence>
<sequence>MAPALLTNARPGALCAQDPTSPGTGAVRNATGRRHQSRTMFHRKVKPAPRRENIGAHGSHGIRALGYRHKGLSPLPPTLFRPSTLTWLLSGLPGEARFSSQRAYYGSQANGPTAGQGSPDPPKLNPPSPGHKSAGQGDSSWATCVRQGPQLSGSGGAAFQPPPSMIPRPKPRTPSGPIWEQIEFRELQAQVASLMQAVEALAKGTSLPTPTPSGQALEAMDSAPSQHWTTWCSSHRWRHVLVA</sequence>
<feature type="region of interest" description="Disordered" evidence="1">
    <location>
        <begin position="105"/>
        <end position="177"/>
    </location>
</feature>
<dbReference type="AlphaFoldDB" id="A0A9J6DQA1"/>
<organism evidence="2 3">
    <name type="scientific">Rhipicephalus microplus</name>
    <name type="common">Cattle tick</name>
    <name type="synonym">Boophilus microplus</name>
    <dbReference type="NCBI Taxonomy" id="6941"/>
    <lineage>
        <taxon>Eukaryota</taxon>
        <taxon>Metazoa</taxon>
        <taxon>Ecdysozoa</taxon>
        <taxon>Arthropoda</taxon>
        <taxon>Chelicerata</taxon>
        <taxon>Arachnida</taxon>
        <taxon>Acari</taxon>
        <taxon>Parasitiformes</taxon>
        <taxon>Ixodida</taxon>
        <taxon>Ixodoidea</taxon>
        <taxon>Ixodidae</taxon>
        <taxon>Rhipicephalinae</taxon>
        <taxon>Rhipicephalus</taxon>
        <taxon>Boophilus</taxon>
    </lineage>
</organism>
<comment type="caution">
    <text evidence="2">The sequence shown here is derived from an EMBL/GenBank/DDBJ whole genome shotgun (WGS) entry which is preliminary data.</text>
</comment>
<proteinExistence type="predicted"/>
<keyword evidence="3" id="KW-1185">Reference proteome</keyword>
<reference evidence="2" key="2">
    <citation type="submission" date="2021-09" db="EMBL/GenBank/DDBJ databases">
        <authorList>
            <person name="Jia N."/>
            <person name="Wang J."/>
            <person name="Shi W."/>
            <person name="Du L."/>
            <person name="Sun Y."/>
            <person name="Zhan W."/>
            <person name="Jiang J."/>
            <person name="Wang Q."/>
            <person name="Zhang B."/>
            <person name="Ji P."/>
            <person name="Sakyi L.B."/>
            <person name="Cui X."/>
            <person name="Yuan T."/>
            <person name="Jiang B."/>
            <person name="Yang W."/>
            <person name="Lam T.T.-Y."/>
            <person name="Chang Q."/>
            <person name="Ding S."/>
            <person name="Wang X."/>
            <person name="Zhu J."/>
            <person name="Ruan X."/>
            <person name="Zhao L."/>
            <person name="Wei J."/>
            <person name="Que T."/>
            <person name="Du C."/>
            <person name="Cheng J."/>
            <person name="Dai P."/>
            <person name="Han X."/>
            <person name="Huang E."/>
            <person name="Gao Y."/>
            <person name="Liu J."/>
            <person name="Shao H."/>
            <person name="Ye R."/>
            <person name="Li L."/>
            <person name="Wei W."/>
            <person name="Wang X."/>
            <person name="Wang C."/>
            <person name="Huo Q."/>
            <person name="Li W."/>
            <person name="Guo W."/>
            <person name="Chen H."/>
            <person name="Chen S."/>
            <person name="Zhou L."/>
            <person name="Zhou L."/>
            <person name="Ni X."/>
            <person name="Tian J."/>
            <person name="Zhou Y."/>
            <person name="Sheng Y."/>
            <person name="Liu T."/>
            <person name="Pan Y."/>
            <person name="Xia L."/>
            <person name="Li J."/>
            <person name="Zhao F."/>
            <person name="Cao W."/>
        </authorList>
    </citation>
    <scope>NUCLEOTIDE SEQUENCE</scope>
    <source>
        <strain evidence="2">Rmic-2018</strain>
        <tissue evidence="2">Larvae</tissue>
    </source>
</reference>
<feature type="compositionally biased region" description="Pro residues" evidence="1">
    <location>
        <begin position="160"/>
        <end position="174"/>
    </location>
</feature>
<evidence type="ECO:0000313" key="3">
    <source>
        <dbReference type="Proteomes" id="UP000821866"/>
    </source>
</evidence>
<dbReference type="Proteomes" id="UP000821866">
    <property type="component" value="Chromosome 6"/>
</dbReference>
<feature type="compositionally biased region" description="Pro residues" evidence="1">
    <location>
        <begin position="119"/>
        <end position="129"/>
    </location>
</feature>
<evidence type="ECO:0000313" key="2">
    <source>
        <dbReference type="EMBL" id="KAH8024032.1"/>
    </source>
</evidence>
<feature type="compositionally biased region" description="Polar residues" evidence="1">
    <location>
        <begin position="105"/>
        <end position="116"/>
    </location>
</feature>
<accession>A0A9J6DQA1</accession>
<dbReference type="EMBL" id="JABSTU010000008">
    <property type="protein sequence ID" value="KAH8024032.1"/>
    <property type="molecule type" value="Genomic_DNA"/>
</dbReference>
<gene>
    <name evidence="2" type="ORF">HPB51_020790</name>
</gene>
<reference evidence="2" key="1">
    <citation type="journal article" date="2020" name="Cell">
        <title>Large-Scale Comparative Analyses of Tick Genomes Elucidate Their Genetic Diversity and Vector Capacities.</title>
        <authorList>
            <consortium name="Tick Genome and Microbiome Consortium (TIGMIC)"/>
            <person name="Jia N."/>
            <person name="Wang J."/>
            <person name="Shi W."/>
            <person name="Du L."/>
            <person name="Sun Y."/>
            <person name="Zhan W."/>
            <person name="Jiang J.F."/>
            <person name="Wang Q."/>
            <person name="Zhang B."/>
            <person name="Ji P."/>
            <person name="Bell-Sakyi L."/>
            <person name="Cui X.M."/>
            <person name="Yuan T.T."/>
            <person name="Jiang B.G."/>
            <person name="Yang W.F."/>
            <person name="Lam T.T."/>
            <person name="Chang Q.C."/>
            <person name="Ding S.J."/>
            <person name="Wang X.J."/>
            <person name="Zhu J.G."/>
            <person name="Ruan X.D."/>
            <person name="Zhao L."/>
            <person name="Wei J.T."/>
            <person name="Ye R.Z."/>
            <person name="Que T.C."/>
            <person name="Du C.H."/>
            <person name="Zhou Y.H."/>
            <person name="Cheng J.X."/>
            <person name="Dai P.F."/>
            <person name="Guo W.B."/>
            <person name="Han X.H."/>
            <person name="Huang E.J."/>
            <person name="Li L.F."/>
            <person name="Wei W."/>
            <person name="Gao Y.C."/>
            <person name="Liu J.Z."/>
            <person name="Shao H.Z."/>
            <person name="Wang X."/>
            <person name="Wang C.C."/>
            <person name="Yang T.C."/>
            <person name="Huo Q.B."/>
            <person name="Li W."/>
            <person name="Chen H.Y."/>
            <person name="Chen S.E."/>
            <person name="Zhou L.G."/>
            <person name="Ni X.B."/>
            <person name="Tian J.H."/>
            <person name="Sheng Y."/>
            <person name="Liu T."/>
            <person name="Pan Y.S."/>
            <person name="Xia L.Y."/>
            <person name="Li J."/>
            <person name="Zhao F."/>
            <person name="Cao W.C."/>
        </authorList>
    </citation>
    <scope>NUCLEOTIDE SEQUENCE</scope>
    <source>
        <strain evidence="2">Rmic-2018</strain>
    </source>
</reference>